<dbReference type="InterPro" id="IPR037185">
    <property type="entry name" value="EmrE-like"/>
</dbReference>
<keyword evidence="4 6" id="KW-1133">Transmembrane helix</keyword>
<evidence type="ECO:0000256" key="2">
    <source>
        <dbReference type="ARBA" id="ARBA00007362"/>
    </source>
</evidence>
<dbReference type="KEGG" id="ccur:IAR63_02710"/>
<dbReference type="Pfam" id="PF00892">
    <property type="entry name" value="EamA"/>
    <property type="match status" value="2"/>
</dbReference>
<organism evidence="8 9">
    <name type="scientific">Cylindrospermopsis curvispora GIHE-G1</name>
    <dbReference type="NCBI Taxonomy" id="2666332"/>
    <lineage>
        <taxon>Bacteria</taxon>
        <taxon>Bacillati</taxon>
        <taxon>Cyanobacteriota</taxon>
        <taxon>Cyanophyceae</taxon>
        <taxon>Nostocales</taxon>
        <taxon>Aphanizomenonaceae</taxon>
        <taxon>Cylindrospermopsis</taxon>
    </lineage>
</organism>
<dbReference type="SUPFAM" id="SSF103481">
    <property type="entry name" value="Multidrug resistance efflux transporter EmrE"/>
    <property type="match status" value="2"/>
</dbReference>
<gene>
    <name evidence="8" type="ORF">IAR63_02710</name>
</gene>
<feature type="transmembrane region" description="Helical" evidence="6">
    <location>
        <begin position="200"/>
        <end position="219"/>
    </location>
</feature>
<protein>
    <submittedName>
        <fullName evidence="8">DMT family transporter</fullName>
    </submittedName>
</protein>
<feature type="domain" description="EamA" evidence="7">
    <location>
        <begin position="19"/>
        <end position="158"/>
    </location>
</feature>
<feature type="transmembrane region" description="Helical" evidence="6">
    <location>
        <begin position="118"/>
        <end position="136"/>
    </location>
</feature>
<feature type="transmembrane region" description="Helical" evidence="6">
    <location>
        <begin position="143"/>
        <end position="162"/>
    </location>
</feature>
<dbReference type="AlphaFoldDB" id="A0A7H0F1U6"/>
<feature type="domain" description="EamA" evidence="7">
    <location>
        <begin position="170"/>
        <end position="302"/>
    </location>
</feature>
<feature type="transmembrane region" description="Helical" evidence="6">
    <location>
        <begin position="20"/>
        <end position="38"/>
    </location>
</feature>
<evidence type="ECO:0000313" key="9">
    <source>
        <dbReference type="Proteomes" id="UP000516013"/>
    </source>
</evidence>
<comment type="subcellular location">
    <subcellularLocation>
        <location evidence="1">Membrane</location>
        <topology evidence="1">Multi-pass membrane protein</topology>
    </subcellularLocation>
</comment>
<dbReference type="GO" id="GO:0016020">
    <property type="term" value="C:membrane"/>
    <property type="evidence" value="ECO:0007669"/>
    <property type="project" value="UniProtKB-SubCell"/>
</dbReference>
<dbReference type="InterPro" id="IPR050638">
    <property type="entry name" value="AA-Vitamin_Transporters"/>
</dbReference>
<proteinExistence type="inferred from homology"/>
<evidence type="ECO:0000256" key="6">
    <source>
        <dbReference type="SAM" id="Phobius"/>
    </source>
</evidence>
<name>A0A7H0F1U6_9CYAN</name>
<evidence type="ECO:0000256" key="1">
    <source>
        <dbReference type="ARBA" id="ARBA00004141"/>
    </source>
</evidence>
<evidence type="ECO:0000313" key="8">
    <source>
        <dbReference type="EMBL" id="QNP30012.1"/>
    </source>
</evidence>
<evidence type="ECO:0000256" key="5">
    <source>
        <dbReference type="ARBA" id="ARBA00023136"/>
    </source>
</evidence>
<dbReference type="PANTHER" id="PTHR32322">
    <property type="entry name" value="INNER MEMBRANE TRANSPORTER"/>
    <property type="match status" value="1"/>
</dbReference>
<keyword evidence="9" id="KW-1185">Reference proteome</keyword>
<feature type="transmembrane region" description="Helical" evidence="6">
    <location>
        <begin position="231"/>
        <end position="250"/>
    </location>
</feature>
<dbReference type="EMBL" id="CP060822">
    <property type="protein sequence ID" value="QNP30012.1"/>
    <property type="molecule type" value="Genomic_DNA"/>
</dbReference>
<accession>A0A7H0F1U6</accession>
<feature type="transmembrane region" description="Helical" evidence="6">
    <location>
        <begin position="287"/>
        <end position="307"/>
    </location>
</feature>
<evidence type="ECO:0000259" key="7">
    <source>
        <dbReference type="Pfam" id="PF00892"/>
    </source>
</evidence>
<dbReference type="PANTHER" id="PTHR32322:SF2">
    <property type="entry name" value="EAMA DOMAIN-CONTAINING PROTEIN"/>
    <property type="match status" value="1"/>
</dbReference>
<dbReference type="Proteomes" id="UP000516013">
    <property type="component" value="Chromosome"/>
</dbReference>
<feature type="transmembrane region" description="Helical" evidence="6">
    <location>
        <begin position="168"/>
        <end position="188"/>
    </location>
</feature>
<feature type="transmembrane region" description="Helical" evidence="6">
    <location>
        <begin position="262"/>
        <end position="281"/>
    </location>
</feature>
<comment type="similarity">
    <text evidence="2">Belongs to the EamA transporter family.</text>
</comment>
<sequence length="319" mass="35370">MLEQPGLPLNSTKNYSFSWAFVWLLLGVFILSFGAIFTRLSENELGPAATSFNRYYIATIVLALWEGTQYGMNNSSNPNKSIQLKDWGIFLLSSVLGTATIFLWALSLTQTSVANSNLLHNFTPIFAVLGGWLFFGQRFDYKFVLGMTLAIIGVAIISFGDFQEAVNSLYGDCLALLSAVFYALNYLVRENLRSKFSASTILLRTCLLGGCFTFLITLTTETQLFPTSWQTWLTVISLGVLCQIIGQGLLIHNLKQFSSGFVTLLMLIEPLLTALFAWVIFGEKLSPLNWIAFFLILTGIYIAKLSIGSVKLTEETSGD</sequence>
<reference evidence="8 9" key="1">
    <citation type="submission" date="2020-08" db="EMBL/GenBank/DDBJ databases">
        <title>Complete genome sequence of Raphidiopsis curvispora isolated from drinking water reservoir in South Korea.</title>
        <authorList>
            <person name="Jeong J."/>
        </authorList>
    </citation>
    <scope>NUCLEOTIDE SEQUENCE [LARGE SCALE GENOMIC DNA]</scope>
    <source>
        <strain evidence="8 9">GIHE-G1</strain>
    </source>
</reference>
<dbReference type="RefSeq" id="WP_187706495.1">
    <property type="nucleotide sequence ID" value="NZ_CP060822.1"/>
</dbReference>
<evidence type="ECO:0000256" key="4">
    <source>
        <dbReference type="ARBA" id="ARBA00022989"/>
    </source>
</evidence>
<feature type="transmembrane region" description="Helical" evidence="6">
    <location>
        <begin position="87"/>
        <end position="106"/>
    </location>
</feature>
<evidence type="ECO:0000256" key="3">
    <source>
        <dbReference type="ARBA" id="ARBA00022692"/>
    </source>
</evidence>
<keyword evidence="3 6" id="KW-0812">Transmembrane</keyword>
<keyword evidence="5 6" id="KW-0472">Membrane</keyword>
<dbReference type="Gene3D" id="1.10.3730.20">
    <property type="match status" value="1"/>
</dbReference>
<dbReference type="InterPro" id="IPR000620">
    <property type="entry name" value="EamA_dom"/>
</dbReference>